<dbReference type="Gene3D" id="2.60.220.30">
    <property type="match status" value="1"/>
</dbReference>
<dbReference type="Gene3D" id="3.40.50.880">
    <property type="match status" value="1"/>
</dbReference>
<dbReference type="CDD" id="cd00096">
    <property type="entry name" value="Ig"/>
    <property type="match status" value="1"/>
</dbReference>
<dbReference type="Gene3D" id="3.20.20.80">
    <property type="entry name" value="Glycosidases"/>
    <property type="match status" value="1"/>
</dbReference>
<dbReference type="SMART" id="SM00409">
    <property type="entry name" value="IG"/>
    <property type="match status" value="1"/>
</dbReference>
<feature type="signal peptide" evidence="1">
    <location>
        <begin position="1"/>
        <end position="27"/>
    </location>
</feature>
<name>A0A3T1DBE2_9BACL</name>
<dbReference type="Pfam" id="PF00395">
    <property type="entry name" value="SLH"/>
    <property type="match status" value="3"/>
</dbReference>
<dbReference type="PANTHER" id="PTHR43308">
    <property type="entry name" value="OUTER MEMBRANE PROTEIN ALPHA-RELATED"/>
    <property type="match status" value="1"/>
</dbReference>
<reference evidence="4 5" key="1">
    <citation type="submission" date="2019-01" db="EMBL/GenBank/DDBJ databases">
        <title>Complete genome sequence of Cohnella hallensis HS21 isolated from Korean fir (Abies koreana) rhizospheric soil.</title>
        <authorList>
            <person name="Jiang L."/>
            <person name="Kang S.W."/>
            <person name="Kim S."/>
            <person name="Jung J."/>
            <person name="Kim C.Y."/>
            <person name="Kim D.H."/>
            <person name="Kim S.W."/>
            <person name="Lee J."/>
        </authorList>
    </citation>
    <scope>NUCLEOTIDE SEQUENCE [LARGE SCALE GENOMIC DNA]</scope>
    <source>
        <strain evidence="4 5">HS21</strain>
    </source>
</reference>
<proteinExistence type="predicted"/>
<feature type="domain" description="SLH" evidence="3">
    <location>
        <begin position="1437"/>
        <end position="1492"/>
    </location>
</feature>
<dbReference type="InterPro" id="IPR007110">
    <property type="entry name" value="Ig-like_dom"/>
</dbReference>
<dbReference type="KEGG" id="cohn:KCTCHS21_48080"/>
<dbReference type="Pfam" id="PF13927">
    <property type="entry name" value="Ig_3"/>
    <property type="match status" value="1"/>
</dbReference>
<dbReference type="InterPro" id="IPR036179">
    <property type="entry name" value="Ig-like_dom_sf"/>
</dbReference>
<evidence type="ECO:0000313" key="4">
    <source>
        <dbReference type="EMBL" id="BBI35409.1"/>
    </source>
</evidence>
<dbReference type="EMBL" id="AP019400">
    <property type="protein sequence ID" value="BBI35409.1"/>
    <property type="molecule type" value="Genomic_DNA"/>
</dbReference>
<dbReference type="InterPro" id="IPR017853">
    <property type="entry name" value="GH"/>
</dbReference>
<dbReference type="Proteomes" id="UP000289856">
    <property type="component" value="Chromosome"/>
</dbReference>
<evidence type="ECO:0000259" key="3">
    <source>
        <dbReference type="PROSITE" id="PS51272"/>
    </source>
</evidence>
<feature type="chain" id="PRO_5019253284" description="Ig-like domain-containing protein" evidence="1">
    <location>
        <begin position="28"/>
        <end position="1492"/>
    </location>
</feature>
<dbReference type="InterPro" id="IPR029062">
    <property type="entry name" value="Class_I_gatase-like"/>
</dbReference>
<dbReference type="PROSITE" id="PS50835">
    <property type="entry name" value="IG_LIKE"/>
    <property type="match status" value="1"/>
</dbReference>
<evidence type="ECO:0000313" key="5">
    <source>
        <dbReference type="Proteomes" id="UP000289856"/>
    </source>
</evidence>
<feature type="domain" description="SLH" evidence="3">
    <location>
        <begin position="1311"/>
        <end position="1371"/>
    </location>
</feature>
<dbReference type="SUPFAM" id="SSF48726">
    <property type="entry name" value="Immunoglobulin"/>
    <property type="match status" value="1"/>
</dbReference>
<feature type="domain" description="Ig-like" evidence="2">
    <location>
        <begin position="1065"/>
        <end position="1151"/>
    </location>
</feature>
<evidence type="ECO:0008006" key="6">
    <source>
        <dbReference type="Google" id="ProtNLM"/>
    </source>
</evidence>
<dbReference type="InterPro" id="IPR013783">
    <property type="entry name" value="Ig-like_fold"/>
</dbReference>
<keyword evidence="1" id="KW-0732">Signal</keyword>
<accession>A0A3T1DBE2</accession>
<dbReference type="RefSeq" id="WP_130614040.1">
    <property type="nucleotide sequence ID" value="NZ_AP019400.1"/>
</dbReference>
<sequence>MKKAIIYLCLITLVSAMFLNSATPTYASIDEPVVPVSPSDQFINEMDTHITPYHPPVGDGVTYNGTEVTITGAANPSPFVWGVNQLYVPNKAKIVLETEVINGTYGPGLQKFGGQGMSAPDLTIKNGNRVTYVWYVNERGNFILSALGMHGSRTDMNAPTVLKIVSLKIWKTTERFVGGMDVTQYPVDPVVPRSNTTYADQTITVDGPAADSGPLFWDAGQISVHGQANTRIEMDVTLKNGQFADVALFKPGFIVLPDPTLAVNGDSVKVTWIVNQPEDFVISTLRTRFVGNGADPASMKINSLRVWQPLVSATLPTNKLDADQILLTPPAHDVQMRMNNGAMTMFLDGNPISGQLWTSILPFNVSDDYLRNVVGGIDYPIVALPFAVGENTLNNMFRTTWLDDDVYDWSSVDEQARRILNVRPDAKLVLDLAFDGAVWWTDKNPDAANPDPDDRERALVGSQMPGPLGIPDYLSPKWKATSREVLRQLIAHIQTSDWGHAVIGYELFNGFSMDANFLIPHDNARVITDFRTYLTEKYKTDAALQLAWKDPSATLATAMPVSASSTINAVPPGLILQPSVNQHFLDTRSLLLGQWREVFSDFARVIKEATQNHALVGARTGDFYGQFGWNNTTNRVGEDSGWLMPLLQDPNFDYFDVQEPYVGRMLGDGANVPVIPVKAVNLYGKAIFIENDVRTYTAAEDDGFGRTPDLPTTIQKQRQIFSNALTNGTNHTLFQLSFGYDHPDLIAEFKRQEAIMREALQKDRSSVAEVAFVFDPDMRYYLGDDNKYTAPTRYFALFDTAKHLWQRAGVPFDMIFLDQINELDPYKVYVFANTWSYTAEQREMIRNKVLKNGQTAIFLWADGVLSEDGAYDAQTISDLTGMDIQLSNVERTWAMSATQELANLTTAQKDQEVGLIPRENMDIDNGIKNMQSYEFGPSYTINQTSNLIPLAQKNGQITAGLNEGPDYQVIYSASGNLTLPLFELALKKSNVFQYTDSTALFMMNKTYVGVHANKTETIKLKFPTAETLTDLFSGQVYAASTEHVIPVERSHTYLFERKAVQPVTPSITTQPTNQTVTVGADVTFSVAASGDTPLSYQWKKDGNVLTDVGSISGAMTATLNISNSQVSDAGDYTVVVSNEAGHAESIAAALVVNEQVSPPTNPPSSPSDSKVIATDGKLTLPAGKVGEVSLSDTIVITIPMGATDKELKLTIEKVANTQNLLLNKEVLVSPIYEILKNFAENFRKAVTLTLTFDPTSLKDNQTVAVFYYDEVKKVWVEVEGGNINGSRITVNVDHFTKYAVFAIDKDGTVPVKDIHFSDISGHWAEASIKQAVSSKIVSGYPNGTFKPDAFVTRAQFMVMMMNALKPEGEEVKLSFVDTVKIGDWALKAVSQAVREGIIKGYKDGSFRPDAAITRTEMAVMIANALRLKTESNAVTDFADDKGIAGWAKGAVAALKSLGIMAGRGSNEFAPEVKTTRAEAVMVLLKMLEQKSK</sequence>
<feature type="domain" description="SLH" evidence="3">
    <location>
        <begin position="1372"/>
        <end position="1435"/>
    </location>
</feature>
<evidence type="ECO:0000256" key="1">
    <source>
        <dbReference type="SAM" id="SignalP"/>
    </source>
</evidence>
<dbReference type="InterPro" id="IPR051465">
    <property type="entry name" value="Cell_Envelope_Struct_Comp"/>
</dbReference>
<protein>
    <recommendedName>
        <fullName evidence="6">Ig-like domain-containing protein</fullName>
    </recommendedName>
</protein>
<dbReference type="OrthoDB" id="2953630at2"/>
<dbReference type="Gene3D" id="2.60.40.10">
    <property type="entry name" value="Immunoglobulins"/>
    <property type="match status" value="1"/>
</dbReference>
<dbReference type="PANTHER" id="PTHR43308:SF5">
    <property type="entry name" value="S-LAYER PROTEIN _ PEPTIDOGLYCAN ENDO-BETA-N-ACETYLGLUCOSAMINIDASE"/>
    <property type="match status" value="1"/>
</dbReference>
<dbReference type="InterPro" id="IPR001119">
    <property type="entry name" value="SLH_dom"/>
</dbReference>
<dbReference type="SUPFAM" id="SSF51445">
    <property type="entry name" value="(Trans)glycosidases"/>
    <property type="match status" value="1"/>
</dbReference>
<organism evidence="4 5">
    <name type="scientific">Cohnella abietis</name>
    <dbReference type="NCBI Taxonomy" id="2507935"/>
    <lineage>
        <taxon>Bacteria</taxon>
        <taxon>Bacillati</taxon>
        <taxon>Bacillota</taxon>
        <taxon>Bacilli</taxon>
        <taxon>Bacillales</taxon>
        <taxon>Paenibacillaceae</taxon>
        <taxon>Cohnella</taxon>
    </lineage>
</organism>
<evidence type="ECO:0000259" key="2">
    <source>
        <dbReference type="PROSITE" id="PS50835"/>
    </source>
</evidence>
<keyword evidence="5" id="KW-1185">Reference proteome</keyword>
<dbReference type="PROSITE" id="PS51272">
    <property type="entry name" value="SLH"/>
    <property type="match status" value="3"/>
</dbReference>
<dbReference type="InterPro" id="IPR003599">
    <property type="entry name" value="Ig_sub"/>
</dbReference>
<gene>
    <name evidence="4" type="ORF">KCTCHS21_48080</name>
</gene>